<dbReference type="HOGENOM" id="CLU_018149_0_0_1"/>
<protein>
    <submittedName>
        <fullName evidence="3">Piso0_001700 protein</fullName>
    </submittedName>
</protein>
<dbReference type="InterPro" id="IPR006671">
    <property type="entry name" value="Cyclin_N"/>
</dbReference>
<keyword evidence="4" id="KW-1185">Reference proteome</keyword>
<dbReference type="GO" id="GO:0019901">
    <property type="term" value="F:protein kinase binding"/>
    <property type="evidence" value="ECO:0007669"/>
    <property type="project" value="InterPro"/>
</dbReference>
<evidence type="ECO:0000313" key="4">
    <source>
        <dbReference type="Proteomes" id="UP000005222"/>
    </source>
</evidence>
<dbReference type="Gene3D" id="1.10.472.10">
    <property type="entry name" value="Cyclin-like"/>
    <property type="match status" value="1"/>
</dbReference>
<dbReference type="Pfam" id="PF00134">
    <property type="entry name" value="Cyclin_N"/>
    <property type="match status" value="1"/>
</dbReference>
<accession>G8YLH6</accession>
<dbReference type="STRING" id="559304.G8YLH6"/>
<dbReference type="InterPro" id="IPR036915">
    <property type="entry name" value="Cyclin-like_sf"/>
</dbReference>
<dbReference type="OrthoDB" id="10250320at2759"/>
<dbReference type="EMBL" id="FO082054">
    <property type="protein sequence ID" value="CCE88910.1"/>
    <property type="molecule type" value="Genomic_DNA"/>
</dbReference>
<evidence type="ECO:0000256" key="1">
    <source>
        <dbReference type="SAM" id="MobiDB-lite"/>
    </source>
</evidence>
<dbReference type="InParanoid" id="G8YLH6"/>
<sequence length="332" mass="37073">MGVSDREALRLFSRQPVSQEMVAFLVNTTKSVLQIRRKKPSYQPLKDTGMLVSPVKGPVALSDFIYRLIKYSNVQTPTLMASLIFLDRLRRILPANSVGMETTRHRIFLASLILSAKFLNDSSPLNKHWARYTDGLLSVDEVNMAERELIALLKWDITIREDELILVLQPFLSGIKESIAKRERDESIKKINYYRLSNVYKSPSTGSPSFHSISSVNSDMSLRSGGSSSYTLSSLGEEHDESGLSMNHSASSSSTYLPTGTRTSEGSAYAKSRKIPYNLHQPERVPLASKSSSSLNIDPRALKEKYMAHPSANYNNYSSPSINLMSTGRILV</sequence>
<dbReference type="OMA" id="SPMNKHW"/>
<dbReference type="Proteomes" id="UP000005222">
    <property type="component" value="Chromosome F"/>
</dbReference>
<feature type="domain" description="Cyclin N-terminal" evidence="2">
    <location>
        <begin position="61"/>
        <end position="158"/>
    </location>
</feature>
<reference evidence="3 4" key="1">
    <citation type="journal article" date="2012" name="G3 (Bethesda)">
        <title>Pichia sorbitophila, an interspecies yeast hybrid reveals early steps of genome resolution following polyploidization.</title>
        <authorList>
            <person name="Leh Louis V."/>
            <person name="Despons L."/>
            <person name="Friedrich A."/>
            <person name="Martin T."/>
            <person name="Durrens P."/>
            <person name="Casaregola S."/>
            <person name="Neuveglise C."/>
            <person name="Fairhead C."/>
            <person name="Marck C."/>
            <person name="Cruz J.A."/>
            <person name="Straub M.L."/>
            <person name="Kugler V."/>
            <person name="Sacerdot C."/>
            <person name="Uzunov Z."/>
            <person name="Thierry A."/>
            <person name="Weiss S."/>
            <person name="Bleykasten C."/>
            <person name="De Montigny J."/>
            <person name="Jacques N."/>
            <person name="Jung P."/>
            <person name="Lemaire M."/>
            <person name="Mallet S."/>
            <person name="Morel G."/>
            <person name="Richard G.F."/>
            <person name="Sarkar A."/>
            <person name="Savel G."/>
            <person name="Schacherer J."/>
            <person name="Seret M.L."/>
            <person name="Talla E."/>
            <person name="Samson G."/>
            <person name="Jubin C."/>
            <person name="Poulain J."/>
            <person name="Vacherie B."/>
            <person name="Barbe V."/>
            <person name="Pelletier E."/>
            <person name="Sherman D.J."/>
            <person name="Westhof E."/>
            <person name="Weissenbach J."/>
            <person name="Baret P.V."/>
            <person name="Wincker P."/>
            <person name="Gaillardin C."/>
            <person name="Dujon B."/>
            <person name="Souciet J.L."/>
        </authorList>
    </citation>
    <scope>NUCLEOTIDE SEQUENCE [LARGE SCALE GENOMIC DNA]</scope>
    <source>
        <strain evidence="4">ATCC MYA-4447 / BCRC 22081 / CBS 7064 / NBRC 10061 / NRRL Y-12695</strain>
    </source>
</reference>
<evidence type="ECO:0000313" key="3">
    <source>
        <dbReference type="EMBL" id="CCE88910.1"/>
    </source>
</evidence>
<dbReference type="eggNOG" id="KOG1674">
    <property type="taxonomic scope" value="Eukaryota"/>
</dbReference>
<dbReference type="SUPFAM" id="SSF47954">
    <property type="entry name" value="Cyclin-like"/>
    <property type="match status" value="1"/>
</dbReference>
<proteinExistence type="predicted"/>
<gene>
    <name evidence="3" type="primary">Piso0_001700</name>
    <name evidence="3" type="ORF">GNLVRS01_PISO0F12149g</name>
</gene>
<dbReference type="AlphaFoldDB" id="G8YLH6"/>
<name>G8YLH6_PICSO</name>
<evidence type="ECO:0000259" key="2">
    <source>
        <dbReference type="Pfam" id="PF00134"/>
    </source>
</evidence>
<feature type="compositionally biased region" description="Polar residues" evidence="1">
    <location>
        <begin position="244"/>
        <end position="266"/>
    </location>
</feature>
<dbReference type="GO" id="GO:0016538">
    <property type="term" value="F:cyclin-dependent protein serine/threonine kinase regulator activity"/>
    <property type="evidence" value="ECO:0007669"/>
    <property type="project" value="TreeGrafter"/>
</dbReference>
<dbReference type="GO" id="GO:0005634">
    <property type="term" value="C:nucleus"/>
    <property type="evidence" value="ECO:0007669"/>
    <property type="project" value="TreeGrafter"/>
</dbReference>
<organism evidence="3 4">
    <name type="scientific">Pichia sorbitophila (strain ATCC MYA-4447 / BCRC 22081 / CBS 7064 / NBRC 10061 / NRRL Y-12695)</name>
    <name type="common">Hybrid yeast</name>
    <dbReference type="NCBI Taxonomy" id="559304"/>
    <lineage>
        <taxon>Eukaryota</taxon>
        <taxon>Fungi</taxon>
        <taxon>Dikarya</taxon>
        <taxon>Ascomycota</taxon>
        <taxon>Saccharomycotina</taxon>
        <taxon>Pichiomycetes</taxon>
        <taxon>Debaryomycetaceae</taxon>
        <taxon>Millerozyma</taxon>
    </lineage>
</organism>
<feature type="region of interest" description="Disordered" evidence="1">
    <location>
        <begin position="227"/>
        <end position="275"/>
    </location>
</feature>
<dbReference type="FunCoup" id="G8YLH6">
    <property type="interactions" value="336"/>
</dbReference>
<dbReference type="CDD" id="cd20557">
    <property type="entry name" value="CYCLIN_ScPCL1-like"/>
    <property type="match status" value="1"/>
</dbReference>
<dbReference type="InterPro" id="IPR013922">
    <property type="entry name" value="Cyclin_PHO80-like"/>
</dbReference>
<dbReference type="GO" id="GO:0000307">
    <property type="term" value="C:cyclin-dependent protein kinase holoenzyme complex"/>
    <property type="evidence" value="ECO:0007669"/>
    <property type="project" value="UniProtKB-ARBA"/>
</dbReference>
<dbReference type="PANTHER" id="PTHR15615:SF10">
    <property type="entry name" value="PHO85 CYCLIN-2-RELATED"/>
    <property type="match status" value="1"/>
</dbReference>
<dbReference type="PANTHER" id="PTHR15615">
    <property type="match status" value="1"/>
</dbReference>